<protein>
    <recommendedName>
        <fullName evidence="4">Mg(2+) transport ATPase</fullName>
    </recommendedName>
</protein>
<evidence type="ECO:0000313" key="3">
    <source>
        <dbReference type="Proteomes" id="UP000037043"/>
    </source>
</evidence>
<sequence>MDNALSFQDIIKKSLLKSGLFGTVDLYSILIGILITFVIAMFIFYIYKKTYSGVIYNHTYNVSLVLMAIITSMIIMTISSNIVLSLGMVGALSIVRFRTAVKDPMDIVFMFWAIALGITTGAKLYTIAAVTSLFIGGITVLLMKYKNTNNRFLLIIHYESAAKDNLFSNLGKLDYKIKSKTINRGITELTLEFKVIGEDTSFLEDISEINGVIDTSLISYNGSFSE</sequence>
<dbReference type="RefSeq" id="WP_052220402.1">
    <property type="nucleotide sequence ID" value="NZ_LHUR01000012.1"/>
</dbReference>
<gene>
    <name evidence="2" type="ORF">CLHOM_08120</name>
</gene>
<reference evidence="3" key="1">
    <citation type="submission" date="2015-08" db="EMBL/GenBank/DDBJ databases">
        <title>Genome sequence of the strict anaerobe Clostridium homopropionicum LuHBu1 (DSM 5847T).</title>
        <authorList>
            <person name="Poehlein A."/>
            <person name="Beck M."/>
            <person name="Schiel-Bengelsdorf B."/>
            <person name="Bengelsdorf F.R."/>
            <person name="Daniel R."/>
            <person name="Duerre P."/>
        </authorList>
    </citation>
    <scope>NUCLEOTIDE SEQUENCE [LARGE SCALE GENOMIC DNA]</scope>
    <source>
        <strain evidence="3">DSM 5847</strain>
    </source>
</reference>
<dbReference type="STRING" id="36844.SAMN04488501_103190"/>
<name>A0A0L6ZCH6_9CLOT</name>
<evidence type="ECO:0000313" key="2">
    <source>
        <dbReference type="EMBL" id="KOA20670.1"/>
    </source>
</evidence>
<keyword evidence="1" id="KW-0472">Membrane</keyword>
<evidence type="ECO:0000256" key="1">
    <source>
        <dbReference type="SAM" id="Phobius"/>
    </source>
</evidence>
<dbReference type="Proteomes" id="UP000037043">
    <property type="component" value="Unassembled WGS sequence"/>
</dbReference>
<feature type="transmembrane region" description="Helical" evidence="1">
    <location>
        <begin position="109"/>
        <end position="142"/>
    </location>
</feature>
<dbReference type="EMBL" id="LHUR01000012">
    <property type="protein sequence ID" value="KOA20670.1"/>
    <property type="molecule type" value="Genomic_DNA"/>
</dbReference>
<organism evidence="2 3">
    <name type="scientific">Clostridium homopropionicum DSM 5847</name>
    <dbReference type="NCBI Taxonomy" id="1121318"/>
    <lineage>
        <taxon>Bacteria</taxon>
        <taxon>Bacillati</taxon>
        <taxon>Bacillota</taxon>
        <taxon>Clostridia</taxon>
        <taxon>Eubacteriales</taxon>
        <taxon>Clostridiaceae</taxon>
        <taxon>Clostridium</taxon>
    </lineage>
</organism>
<dbReference type="PATRIC" id="fig|1121318.3.peg.817"/>
<accession>A0A0L6ZCH6</accession>
<feature type="transmembrane region" description="Helical" evidence="1">
    <location>
        <begin position="59"/>
        <end position="89"/>
    </location>
</feature>
<dbReference type="InterPro" id="IPR032531">
    <property type="entry name" value="DUF4956"/>
</dbReference>
<proteinExistence type="predicted"/>
<keyword evidence="1" id="KW-0812">Transmembrane</keyword>
<dbReference type="Pfam" id="PF16316">
    <property type="entry name" value="DUF4956"/>
    <property type="match status" value="1"/>
</dbReference>
<dbReference type="AlphaFoldDB" id="A0A0L6ZCH6"/>
<keyword evidence="3" id="KW-1185">Reference proteome</keyword>
<comment type="caution">
    <text evidence="2">The sequence shown here is derived from an EMBL/GenBank/DDBJ whole genome shotgun (WGS) entry which is preliminary data.</text>
</comment>
<keyword evidence="1" id="KW-1133">Transmembrane helix</keyword>
<feature type="transmembrane region" description="Helical" evidence="1">
    <location>
        <begin position="26"/>
        <end position="47"/>
    </location>
</feature>
<evidence type="ECO:0008006" key="4">
    <source>
        <dbReference type="Google" id="ProtNLM"/>
    </source>
</evidence>